<feature type="transmembrane region" description="Helical" evidence="9">
    <location>
        <begin position="269"/>
        <end position="289"/>
    </location>
</feature>
<dbReference type="PANTHER" id="PTHR24361">
    <property type="entry name" value="MITOGEN-ACTIVATED KINASE KINASE KINASE"/>
    <property type="match status" value="1"/>
</dbReference>
<evidence type="ECO:0000256" key="3">
    <source>
        <dbReference type="ARBA" id="ARBA00022679"/>
    </source>
</evidence>
<accession>A0A7S3GGM2</accession>
<keyword evidence="3" id="KW-0808">Transferase</keyword>
<comment type="catalytic activity">
    <reaction evidence="7">
        <text>L-threonyl-[protein] + ATP = O-phospho-L-threonyl-[protein] + ADP + H(+)</text>
        <dbReference type="Rhea" id="RHEA:46608"/>
        <dbReference type="Rhea" id="RHEA-COMP:11060"/>
        <dbReference type="Rhea" id="RHEA-COMP:11605"/>
        <dbReference type="ChEBI" id="CHEBI:15378"/>
        <dbReference type="ChEBI" id="CHEBI:30013"/>
        <dbReference type="ChEBI" id="CHEBI:30616"/>
        <dbReference type="ChEBI" id="CHEBI:61977"/>
        <dbReference type="ChEBI" id="CHEBI:456216"/>
        <dbReference type="EC" id="2.7.11.1"/>
    </reaction>
</comment>
<dbReference type="Gene3D" id="1.10.510.10">
    <property type="entry name" value="Transferase(Phosphotransferase) domain 1"/>
    <property type="match status" value="1"/>
</dbReference>
<dbReference type="GO" id="GO:0004674">
    <property type="term" value="F:protein serine/threonine kinase activity"/>
    <property type="evidence" value="ECO:0007669"/>
    <property type="project" value="UniProtKB-KW"/>
</dbReference>
<evidence type="ECO:0000259" key="10">
    <source>
        <dbReference type="PROSITE" id="PS50011"/>
    </source>
</evidence>
<proteinExistence type="predicted"/>
<evidence type="ECO:0000256" key="6">
    <source>
        <dbReference type="ARBA" id="ARBA00022840"/>
    </source>
</evidence>
<gene>
    <name evidence="11" type="ORF">PBIL07802_LOCUS27961</name>
</gene>
<keyword evidence="5" id="KW-0418">Kinase</keyword>
<dbReference type="InterPro" id="IPR053235">
    <property type="entry name" value="Ser_Thr_kinase"/>
</dbReference>
<keyword evidence="9" id="KW-0472">Membrane</keyword>
<dbReference type="Pfam" id="PF00069">
    <property type="entry name" value="Pkinase"/>
    <property type="match status" value="1"/>
</dbReference>
<feature type="transmembrane region" description="Helical" evidence="9">
    <location>
        <begin position="148"/>
        <end position="168"/>
    </location>
</feature>
<reference evidence="11" key="1">
    <citation type="submission" date="2021-01" db="EMBL/GenBank/DDBJ databases">
        <authorList>
            <person name="Corre E."/>
            <person name="Pelletier E."/>
            <person name="Niang G."/>
            <person name="Scheremetjew M."/>
            <person name="Finn R."/>
            <person name="Kale V."/>
            <person name="Holt S."/>
            <person name="Cochrane G."/>
            <person name="Meng A."/>
            <person name="Brown T."/>
            <person name="Cohen L."/>
        </authorList>
    </citation>
    <scope>NUCLEOTIDE SEQUENCE</scope>
    <source>
        <strain evidence="11">NIES-2562</strain>
    </source>
</reference>
<keyword evidence="4" id="KW-0547">Nucleotide-binding</keyword>
<dbReference type="PROSITE" id="PS00108">
    <property type="entry name" value="PROTEIN_KINASE_ST"/>
    <property type="match status" value="1"/>
</dbReference>
<dbReference type="GO" id="GO:0005737">
    <property type="term" value="C:cytoplasm"/>
    <property type="evidence" value="ECO:0007669"/>
    <property type="project" value="TreeGrafter"/>
</dbReference>
<feature type="transmembrane region" description="Helical" evidence="9">
    <location>
        <begin position="75"/>
        <end position="104"/>
    </location>
</feature>
<dbReference type="PANTHER" id="PTHR24361:SF433">
    <property type="entry name" value="PROTEIN KINASE DOMAIN-CONTAINING PROTEIN"/>
    <property type="match status" value="1"/>
</dbReference>
<evidence type="ECO:0000313" key="11">
    <source>
        <dbReference type="EMBL" id="CAE0265623.1"/>
    </source>
</evidence>
<comment type="catalytic activity">
    <reaction evidence="8">
        <text>L-seryl-[protein] + ATP = O-phospho-L-seryl-[protein] + ADP + H(+)</text>
        <dbReference type="Rhea" id="RHEA:17989"/>
        <dbReference type="Rhea" id="RHEA-COMP:9863"/>
        <dbReference type="Rhea" id="RHEA-COMP:11604"/>
        <dbReference type="ChEBI" id="CHEBI:15378"/>
        <dbReference type="ChEBI" id="CHEBI:29999"/>
        <dbReference type="ChEBI" id="CHEBI:30616"/>
        <dbReference type="ChEBI" id="CHEBI:83421"/>
        <dbReference type="ChEBI" id="CHEBI:456216"/>
        <dbReference type="EC" id="2.7.11.1"/>
    </reaction>
</comment>
<evidence type="ECO:0000256" key="1">
    <source>
        <dbReference type="ARBA" id="ARBA00012513"/>
    </source>
</evidence>
<name>A0A7S3GGM2_9EUKA</name>
<keyword evidence="9" id="KW-1133">Transmembrane helix</keyword>
<evidence type="ECO:0000256" key="2">
    <source>
        <dbReference type="ARBA" id="ARBA00022527"/>
    </source>
</evidence>
<dbReference type="GO" id="GO:0005524">
    <property type="term" value="F:ATP binding"/>
    <property type="evidence" value="ECO:0007669"/>
    <property type="project" value="UniProtKB-KW"/>
</dbReference>
<keyword evidence="2" id="KW-0723">Serine/threonine-protein kinase</keyword>
<evidence type="ECO:0000256" key="8">
    <source>
        <dbReference type="ARBA" id="ARBA00048679"/>
    </source>
</evidence>
<evidence type="ECO:0000256" key="9">
    <source>
        <dbReference type="SAM" id="Phobius"/>
    </source>
</evidence>
<keyword evidence="6" id="KW-0067">ATP-binding</keyword>
<organism evidence="11">
    <name type="scientific">Palpitomonas bilix</name>
    <dbReference type="NCBI Taxonomy" id="652834"/>
    <lineage>
        <taxon>Eukaryota</taxon>
        <taxon>Eukaryota incertae sedis</taxon>
    </lineage>
</organism>
<dbReference type="AlphaFoldDB" id="A0A7S3GGM2"/>
<dbReference type="EC" id="2.7.11.1" evidence="1"/>
<dbReference type="InterPro" id="IPR008271">
    <property type="entry name" value="Ser/Thr_kinase_AS"/>
</dbReference>
<dbReference type="EMBL" id="HBIB01042708">
    <property type="protein sequence ID" value="CAE0265623.1"/>
    <property type="molecule type" value="Transcribed_RNA"/>
</dbReference>
<keyword evidence="9" id="KW-0812">Transmembrane</keyword>
<dbReference type="InterPro" id="IPR011009">
    <property type="entry name" value="Kinase-like_dom_sf"/>
</dbReference>
<evidence type="ECO:0000256" key="5">
    <source>
        <dbReference type="ARBA" id="ARBA00022777"/>
    </source>
</evidence>
<dbReference type="SUPFAM" id="SSF56112">
    <property type="entry name" value="Protein kinase-like (PK-like)"/>
    <property type="match status" value="1"/>
</dbReference>
<feature type="transmembrane region" description="Helical" evidence="9">
    <location>
        <begin position="24"/>
        <end position="42"/>
    </location>
</feature>
<dbReference type="InterPro" id="IPR000719">
    <property type="entry name" value="Prot_kinase_dom"/>
</dbReference>
<sequence>MTVPDESSAEGCPRGWRGLDKLELLLIMNVHFGFLFLIPLAIKQAMQTSSNKLVTTERTVKNLNWISSWVKFLEVILQLLTVVVLFALIVLSAFVTVSAISVYLNGAGSMPFDALQFMFGIFPNSTWEYIPVDVKSFTEISALELTWYYLWVKIILDVLSSWHALIFMELKNIKKHGEDFSLISKDPAELFASGIVSPPSYPFLWFLVRHGLLADHRVWLLCDFVRTIFSDMFNLHGRAPVQPDSKSKDFKLGTGLWSWMKSCDKIHPIVMIILTAVEFVDVLAVAWWSKLVPADMHTYDELAAVNSSQSWMRKQGLYMVFVCLPALVLTAKFHWKRAQVAGKHEANRDSTSVPEWMKYTQIFHPLFGWCLTLHDSFVQVHDGNTDDAVEDYKVVVYNFAAGGQGNVHLVQTGDGRILALKEFMKNKMDARDKALLDKEIDVLKSHKHVNIVRYIDYHKELPVSNNPGLFLEYIRMSCDVEGGTLTHWCEANPLPATGADKLRRERLELCYQILKGIEYLHSNGIAHRDLKPDNVLVGLTDQDRRIAKLTDFGCATPSAVGQTHIGTTSFVAPEVQVAGGEGDRYDTKISDIWSVGAMVFWALTDHMIFEGNDAMHDRGRRKVFRLLKMTTDGREGFQNVVERTMPKKDIRESDSYKEVVKGDKYKEFFEAVFVGPDSRATASDLLRMSLFDEVRDSLEKEIYSGAD</sequence>
<evidence type="ECO:0000256" key="7">
    <source>
        <dbReference type="ARBA" id="ARBA00047899"/>
    </source>
</evidence>
<feature type="domain" description="Protein kinase" evidence="10">
    <location>
        <begin position="393"/>
        <end position="691"/>
    </location>
</feature>
<protein>
    <recommendedName>
        <fullName evidence="1">non-specific serine/threonine protein kinase</fullName>
        <ecNumber evidence="1">2.7.11.1</ecNumber>
    </recommendedName>
</protein>
<evidence type="ECO:0000256" key="4">
    <source>
        <dbReference type="ARBA" id="ARBA00022741"/>
    </source>
</evidence>
<dbReference type="PROSITE" id="PS50011">
    <property type="entry name" value="PROTEIN_KINASE_DOM"/>
    <property type="match status" value="1"/>
</dbReference>
<dbReference type="SMART" id="SM00220">
    <property type="entry name" value="S_TKc"/>
    <property type="match status" value="1"/>
</dbReference>